<sequence>MFTKPGALKNIASCVSYFIDEPY</sequence>
<organism evidence="1">
    <name type="scientific">Anguilla anguilla</name>
    <name type="common">European freshwater eel</name>
    <name type="synonym">Muraena anguilla</name>
    <dbReference type="NCBI Taxonomy" id="7936"/>
    <lineage>
        <taxon>Eukaryota</taxon>
        <taxon>Metazoa</taxon>
        <taxon>Chordata</taxon>
        <taxon>Craniata</taxon>
        <taxon>Vertebrata</taxon>
        <taxon>Euteleostomi</taxon>
        <taxon>Actinopterygii</taxon>
        <taxon>Neopterygii</taxon>
        <taxon>Teleostei</taxon>
        <taxon>Anguilliformes</taxon>
        <taxon>Anguillidae</taxon>
        <taxon>Anguilla</taxon>
    </lineage>
</organism>
<proteinExistence type="predicted"/>
<dbReference type="EMBL" id="GBXM01064988">
    <property type="protein sequence ID" value="JAH43589.1"/>
    <property type="molecule type" value="Transcribed_RNA"/>
</dbReference>
<dbReference type="AlphaFoldDB" id="A0A0E9SQE5"/>
<accession>A0A0E9SQE5</accession>
<name>A0A0E9SQE5_ANGAN</name>
<evidence type="ECO:0000313" key="1">
    <source>
        <dbReference type="EMBL" id="JAH43589.1"/>
    </source>
</evidence>
<protein>
    <submittedName>
        <fullName evidence="1">Uncharacterized protein</fullName>
    </submittedName>
</protein>
<reference evidence="1" key="2">
    <citation type="journal article" date="2015" name="Fish Shellfish Immunol.">
        <title>Early steps in the European eel (Anguilla anguilla)-Vibrio vulnificus interaction in the gills: Role of the RtxA13 toxin.</title>
        <authorList>
            <person name="Callol A."/>
            <person name="Pajuelo D."/>
            <person name="Ebbesson L."/>
            <person name="Teles M."/>
            <person name="MacKenzie S."/>
            <person name="Amaro C."/>
        </authorList>
    </citation>
    <scope>NUCLEOTIDE SEQUENCE</scope>
</reference>
<reference evidence="1" key="1">
    <citation type="submission" date="2014-11" db="EMBL/GenBank/DDBJ databases">
        <authorList>
            <person name="Amaro Gonzalez C."/>
        </authorList>
    </citation>
    <scope>NUCLEOTIDE SEQUENCE</scope>
</reference>